<dbReference type="PANTHER" id="PTHR14269:SF11">
    <property type="entry name" value="CDP-DIACYLGLYCEROL--GLYCEROL-3-PHOSPHATE 3-PHOSPHATIDYLTRANSFERASE"/>
    <property type="match status" value="1"/>
</dbReference>
<comment type="subcellular location">
    <subcellularLocation>
        <location evidence="2">Membrane</location>
        <topology evidence="2">Multi-pass membrane protein</topology>
    </subcellularLocation>
</comment>
<proteinExistence type="inferred from homology"/>
<dbReference type="GO" id="GO:0046474">
    <property type="term" value="P:glycerophospholipid biosynthetic process"/>
    <property type="evidence" value="ECO:0007669"/>
    <property type="project" value="TreeGrafter"/>
</dbReference>
<feature type="transmembrane region" description="Helical" evidence="14">
    <location>
        <begin position="159"/>
        <end position="180"/>
    </location>
</feature>
<dbReference type="GO" id="GO:0008444">
    <property type="term" value="F:CDP-diacylglycerol-glycerol-3-phosphate 3-phosphatidyltransferase activity"/>
    <property type="evidence" value="ECO:0007669"/>
    <property type="project" value="InterPro"/>
</dbReference>
<comment type="caution">
    <text evidence="15">The sequence shown here is derived from an EMBL/GenBank/DDBJ whole genome shotgun (WGS) entry which is preliminary data.</text>
</comment>
<evidence type="ECO:0000256" key="8">
    <source>
        <dbReference type="ARBA" id="ARBA00023098"/>
    </source>
</evidence>
<evidence type="ECO:0000313" key="15">
    <source>
        <dbReference type="EMBL" id="MBU9735777.1"/>
    </source>
</evidence>
<dbReference type="InterPro" id="IPR043130">
    <property type="entry name" value="CDP-OH_PTrfase_TM_dom"/>
</dbReference>
<keyword evidence="6 14" id="KW-0812">Transmembrane</keyword>
<dbReference type="Proteomes" id="UP000712157">
    <property type="component" value="Unassembled WGS sequence"/>
</dbReference>
<evidence type="ECO:0000256" key="13">
    <source>
        <dbReference type="RuleBase" id="RU003750"/>
    </source>
</evidence>
<comment type="function">
    <text evidence="1">This protein catalyzes the committed step to the synthesis of the acidic phospholipids.</text>
</comment>
<keyword evidence="5 13" id="KW-0808">Transferase</keyword>
<keyword evidence="7 14" id="KW-1133">Transmembrane helix</keyword>
<keyword evidence="4" id="KW-0444">Lipid biosynthesis</keyword>
<keyword evidence="10" id="KW-0594">Phospholipid biosynthesis</keyword>
<organism evidence="15 16">
    <name type="scientific">Diplocloster agilis</name>
    <dbReference type="NCBI Taxonomy" id="2850323"/>
    <lineage>
        <taxon>Bacteria</taxon>
        <taxon>Bacillati</taxon>
        <taxon>Bacillota</taxon>
        <taxon>Clostridia</taxon>
        <taxon>Lachnospirales</taxon>
        <taxon>Lachnospiraceae</taxon>
        <taxon>Diplocloster</taxon>
    </lineage>
</organism>
<evidence type="ECO:0000256" key="3">
    <source>
        <dbReference type="ARBA" id="ARBA00010441"/>
    </source>
</evidence>
<accession>A0A949JXX0</accession>
<evidence type="ECO:0000256" key="5">
    <source>
        <dbReference type="ARBA" id="ARBA00022679"/>
    </source>
</evidence>
<dbReference type="PIRSF" id="PIRSF000847">
    <property type="entry name" value="Phos_ph_gly_syn"/>
    <property type="match status" value="1"/>
</dbReference>
<dbReference type="EMBL" id="JAHQCW010000005">
    <property type="protein sequence ID" value="MBU9735777.1"/>
    <property type="molecule type" value="Genomic_DNA"/>
</dbReference>
<protein>
    <recommendedName>
        <fullName evidence="12">Phosphatidylglycerophosphate synthase</fullName>
    </recommendedName>
</protein>
<evidence type="ECO:0000256" key="9">
    <source>
        <dbReference type="ARBA" id="ARBA00023136"/>
    </source>
</evidence>
<dbReference type="InterPro" id="IPR050324">
    <property type="entry name" value="CDP-alcohol_PTase-I"/>
</dbReference>
<gene>
    <name evidence="15" type="ORF">KTH89_04460</name>
</gene>
<evidence type="ECO:0000256" key="10">
    <source>
        <dbReference type="ARBA" id="ARBA00023209"/>
    </source>
</evidence>
<keyword evidence="11" id="KW-1208">Phospholipid metabolism</keyword>
<reference evidence="15" key="1">
    <citation type="submission" date="2021-06" db="EMBL/GenBank/DDBJ databases">
        <title>Description of novel taxa of the family Lachnospiraceae.</title>
        <authorList>
            <person name="Chaplin A.V."/>
            <person name="Sokolova S.R."/>
            <person name="Pikina A.P."/>
            <person name="Korzhanova M."/>
            <person name="Belova V."/>
            <person name="Korostin D."/>
            <person name="Efimov B.A."/>
        </authorList>
    </citation>
    <scope>NUCLEOTIDE SEQUENCE</scope>
    <source>
        <strain evidence="15">ASD5720</strain>
    </source>
</reference>
<evidence type="ECO:0000256" key="12">
    <source>
        <dbReference type="ARBA" id="ARBA00033018"/>
    </source>
</evidence>
<dbReference type="Gene3D" id="1.20.120.1760">
    <property type="match status" value="1"/>
</dbReference>
<evidence type="ECO:0000256" key="7">
    <source>
        <dbReference type="ARBA" id="ARBA00022989"/>
    </source>
</evidence>
<feature type="transmembrane region" description="Helical" evidence="14">
    <location>
        <begin position="104"/>
        <end position="123"/>
    </location>
</feature>
<evidence type="ECO:0000256" key="4">
    <source>
        <dbReference type="ARBA" id="ARBA00022516"/>
    </source>
</evidence>
<dbReference type="RefSeq" id="WP_238720765.1">
    <property type="nucleotide sequence ID" value="NZ_JAHQCW010000005.1"/>
</dbReference>
<sequence>MQIKHDVPLRKQLFTIPNLLGYLRIILVPVIVWRYVTADSVSDYYVAALIVVISGISDLFDGMIARRFNQITQLGKALDPIADKLTQAAMVLCLTIRYRQMIPMLILFVVKEGFMGIMGAVMLRKGKMLDGAMWYGKVCTAVLYLVMFVLFLFPELPVLAVNICIGICVCFMLLSFVLYIPRFIKLNKE</sequence>
<feature type="transmembrane region" description="Helical" evidence="14">
    <location>
        <begin position="44"/>
        <end position="60"/>
    </location>
</feature>
<keyword evidence="9 14" id="KW-0472">Membrane</keyword>
<evidence type="ECO:0000256" key="6">
    <source>
        <dbReference type="ARBA" id="ARBA00022692"/>
    </source>
</evidence>
<name>A0A949JXX0_9FIRM</name>
<comment type="similarity">
    <text evidence="3 13">Belongs to the CDP-alcohol phosphatidyltransferase class-I family.</text>
</comment>
<dbReference type="PANTHER" id="PTHR14269">
    <property type="entry name" value="CDP-DIACYLGLYCEROL--GLYCEROL-3-PHOSPHATE 3-PHOSPHATIDYLTRANSFERASE-RELATED"/>
    <property type="match status" value="1"/>
</dbReference>
<dbReference type="AlphaFoldDB" id="A0A949JXX0"/>
<feature type="transmembrane region" description="Helical" evidence="14">
    <location>
        <begin position="12"/>
        <end position="32"/>
    </location>
</feature>
<dbReference type="Pfam" id="PF01066">
    <property type="entry name" value="CDP-OH_P_transf"/>
    <property type="match status" value="1"/>
</dbReference>
<evidence type="ECO:0000256" key="14">
    <source>
        <dbReference type="SAM" id="Phobius"/>
    </source>
</evidence>
<keyword evidence="16" id="KW-1185">Reference proteome</keyword>
<evidence type="ECO:0000256" key="1">
    <source>
        <dbReference type="ARBA" id="ARBA00003973"/>
    </source>
</evidence>
<evidence type="ECO:0000313" key="16">
    <source>
        <dbReference type="Proteomes" id="UP000712157"/>
    </source>
</evidence>
<dbReference type="InterPro" id="IPR048254">
    <property type="entry name" value="CDP_ALCOHOL_P_TRANSF_CS"/>
</dbReference>
<dbReference type="GO" id="GO:0016020">
    <property type="term" value="C:membrane"/>
    <property type="evidence" value="ECO:0007669"/>
    <property type="project" value="UniProtKB-SubCell"/>
</dbReference>
<dbReference type="InterPro" id="IPR000462">
    <property type="entry name" value="CDP-OH_P_trans"/>
</dbReference>
<evidence type="ECO:0000256" key="2">
    <source>
        <dbReference type="ARBA" id="ARBA00004141"/>
    </source>
</evidence>
<keyword evidence="8" id="KW-0443">Lipid metabolism</keyword>
<dbReference type="InterPro" id="IPR004570">
    <property type="entry name" value="Phosphatidylglycerol_P_synth"/>
</dbReference>
<evidence type="ECO:0000256" key="11">
    <source>
        <dbReference type="ARBA" id="ARBA00023264"/>
    </source>
</evidence>
<feature type="transmembrane region" description="Helical" evidence="14">
    <location>
        <begin position="135"/>
        <end position="153"/>
    </location>
</feature>
<dbReference type="PROSITE" id="PS00379">
    <property type="entry name" value="CDP_ALCOHOL_P_TRANSF"/>
    <property type="match status" value="1"/>
</dbReference>